<accession>A0A267FD18</accession>
<feature type="compositionally biased region" description="Low complexity" evidence="1">
    <location>
        <begin position="75"/>
        <end position="85"/>
    </location>
</feature>
<evidence type="ECO:0000313" key="3">
    <source>
        <dbReference type="Proteomes" id="UP000215902"/>
    </source>
</evidence>
<name>A0A267FD18_9PLAT</name>
<evidence type="ECO:0000256" key="1">
    <source>
        <dbReference type="SAM" id="MobiDB-lite"/>
    </source>
</evidence>
<gene>
    <name evidence="2" type="ORF">BOX15_Mlig016900g1</name>
</gene>
<keyword evidence="3" id="KW-1185">Reference proteome</keyword>
<feature type="compositionally biased region" description="Low complexity" evidence="1">
    <location>
        <begin position="102"/>
        <end position="111"/>
    </location>
</feature>
<dbReference type="EMBL" id="NIVC01001194">
    <property type="protein sequence ID" value="PAA70959.1"/>
    <property type="molecule type" value="Genomic_DNA"/>
</dbReference>
<evidence type="ECO:0000313" key="2">
    <source>
        <dbReference type="EMBL" id="PAA70959.1"/>
    </source>
</evidence>
<comment type="caution">
    <text evidence="2">The sequence shown here is derived from an EMBL/GenBank/DDBJ whole genome shotgun (WGS) entry which is preliminary data.</text>
</comment>
<organism evidence="2 3">
    <name type="scientific">Macrostomum lignano</name>
    <dbReference type="NCBI Taxonomy" id="282301"/>
    <lineage>
        <taxon>Eukaryota</taxon>
        <taxon>Metazoa</taxon>
        <taxon>Spiralia</taxon>
        <taxon>Lophotrochozoa</taxon>
        <taxon>Platyhelminthes</taxon>
        <taxon>Rhabditophora</taxon>
        <taxon>Macrostomorpha</taxon>
        <taxon>Macrostomida</taxon>
        <taxon>Macrostomidae</taxon>
        <taxon>Macrostomum</taxon>
    </lineage>
</organism>
<sequence>MRNKLQKKSDRPERRSMTVHGCYYDNASFLSDDEEQKQQLMKQQQLKQSLQQQEMLLLQSTPAEKPTLLALSRTSSFRLSPSSRRQFNIQAHSRSAADEMHSPSSDCSSTSAAAAMDELLARQIDQQRLSQPPLSRNPSVRYSRRFSPPQPAVKTVGAPASSSTSKSAVRSSSEMVTKVQVHQSSAHAPQQLAVAKLPETAEID</sequence>
<feature type="compositionally biased region" description="Low complexity" evidence="1">
    <location>
        <begin position="158"/>
        <end position="173"/>
    </location>
</feature>
<feature type="region of interest" description="Disordered" evidence="1">
    <location>
        <begin position="124"/>
        <end position="204"/>
    </location>
</feature>
<dbReference type="Proteomes" id="UP000215902">
    <property type="component" value="Unassembled WGS sequence"/>
</dbReference>
<feature type="compositionally biased region" description="Polar residues" evidence="1">
    <location>
        <begin position="124"/>
        <end position="140"/>
    </location>
</feature>
<feature type="region of interest" description="Disordered" evidence="1">
    <location>
        <begin position="75"/>
        <end position="111"/>
    </location>
</feature>
<reference evidence="2 3" key="1">
    <citation type="submission" date="2017-06" db="EMBL/GenBank/DDBJ databases">
        <title>A platform for efficient transgenesis in Macrostomum lignano, a flatworm model organism for stem cell research.</title>
        <authorList>
            <person name="Berezikov E."/>
        </authorList>
    </citation>
    <scope>NUCLEOTIDE SEQUENCE [LARGE SCALE GENOMIC DNA]</scope>
    <source>
        <strain evidence="2">DV1</strain>
        <tissue evidence="2">Whole organism</tissue>
    </source>
</reference>
<proteinExistence type="predicted"/>
<protein>
    <submittedName>
        <fullName evidence="2">Uncharacterized protein</fullName>
    </submittedName>
</protein>
<dbReference type="AlphaFoldDB" id="A0A267FD18"/>